<dbReference type="STRING" id="128403.WA1_10810"/>
<proteinExistence type="predicted"/>
<organism evidence="1 2">
    <name type="scientific">Scytonema hofmannii PCC 7110</name>
    <dbReference type="NCBI Taxonomy" id="128403"/>
    <lineage>
        <taxon>Bacteria</taxon>
        <taxon>Bacillati</taxon>
        <taxon>Cyanobacteriota</taxon>
        <taxon>Cyanophyceae</taxon>
        <taxon>Nostocales</taxon>
        <taxon>Scytonemataceae</taxon>
        <taxon>Scytonema</taxon>
    </lineage>
</organism>
<dbReference type="Proteomes" id="UP000076925">
    <property type="component" value="Unassembled WGS sequence"/>
</dbReference>
<sequence>MLIATNIFRFFGFLSPEDSFAKYDGKVLVKTDVGDRIEVPLTSEEVGKWCVIAKIDNTNPTTSKVVNINKVQKQEPSINNF</sequence>
<reference evidence="1 2" key="1">
    <citation type="journal article" date="2013" name="Genome Biol. Evol.">
        <title>Genomes of Stigonematalean cyanobacteria (subsection V) and the evolution of oxygenic photosynthesis from prokaryotes to plastids.</title>
        <authorList>
            <person name="Dagan T."/>
            <person name="Roettger M."/>
            <person name="Stucken K."/>
            <person name="Landan G."/>
            <person name="Koch R."/>
            <person name="Major P."/>
            <person name="Gould S.B."/>
            <person name="Goremykin V.V."/>
            <person name="Rippka R."/>
            <person name="Tandeau de Marsac N."/>
            <person name="Gugger M."/>
            <person name="Lockhart P.J."/>
            <person name="Allen J.F."/>
            <person name="Brune I."/>
            <person name="Maus I."/>
            <person name="Puhler A."/>
            <person name="Martin W.F."/>
        </authorList>
    </citation>
    <scope>NUCLEOTIDE SEQUENCE [LARGE SCALE GENOMIC DNA]</scope>
    <source>
        <strain evidence="1 2">PCC 7110</strain>
    </source>
</reference>
<dbReference type="OrthoDB" id="2915835at2"/>
<evidence type="ECO:0000313" key="1">
    <source>
        <dbReference type="EMBL" id="KYC43544.1"/>
    </source>
</evidence>
<dbReference type="AlphaFoldDB" id="A0A139XFS2"/>
<gene>
    <name evidence="1" type="ORF">WA1_10810</name>
</gene>
<keyword evidence="2" id="KW-1185">Reference proteome</keyword>
<comment type="caution">
    <text evidence="1">The sequence shown here is derived from an EMBL/GenBank/DDBJ whole genome shotgun (WGS) entry which is preliminary data.</text>
</comment>
<dbReference type="RefSeq" id="WP_017744025.1">
    <property type="nucleotide sequence ID" value="NZ_KQ976354.1"/>
</dbReference>
<evidence type="ECO:0000313" key="2">
    <source>
        <dbReference type="Proteomes" id="UP000076925"/>
    </source>
</evidence>
<dbReference type="EMBL" id="ANNX02000013">
    <property type="protein sequence ID" value="KYC43544.1"/>
    <property type="molecule type" value="Genomic_DNA"/>
</dbReference>
<protein>
    <submittedName>
        <fullName evidence="1">Uncharacterized protein</fullName>
    </submittedName>
</protein>
<name>A0A139XFS2_9CYAN</name>
<accession>A0A139XFS2</accession>